<evidence type="ECO:0000256" key="3">
    <source>
        <dbReference type="SAM" id="SignalP"/>
    </source>
</evidence>
<feature type="compositionally biased region" description="Polar residues" evidence="2">
    <location>
        <begin position="356"/>
        <end position="373"/>
    </location>
</feature>
<dbReference type="Pfam" id="PF01436">
    <property type="entry name" value="NHL"/>
    <property type="match status" value="1"/>
</dbReference>
<dbReference type="EMBL" id="KZ451903">
    <property type="protein sequence ID" value="PKA64462.1"/>
    <property type="molecule type" value="Genomic_DNA"/>
</dbReference>
<dbReference type="PANTHER" id="PTHR13833">
    <property type="match status" value="1"/>
</dbReference>
<dbReference type="Proteomes" id="UP000236161">
    <property type="component" value="Unassembled WGS sequence"/>
</dbReference>
<sequence length="477" mass="52095">MRGSLLLLFLALFLPDSQVEGSPTGAIVKHLKNLSPVLKWTRTSPKVTETAEDSPQFESGYFVETLVDGNKLGIVPYTIRVSPEGELFTVDSENNNIVKISPPLSQYSRARLVAGSFQGYSGHVDGKPSDARFSHPKGVAMDEKGNVYVADTANLAIRKIGESGVTTIAGGKSNIAGYRDGPSEDAQFSADFDIVYVPSTCSLLVVDRGNAALRQVSFQQEDCDHQYNSISTSDIAMVVGAVLAGYILCFLQNGLGSSLFTKKEPSILKPQDHDTSANKPVLVVESLKEDPDTGWPSPGRLLTDLAKLSIEAIANGLLNLILLPRNLLPGKKCLTPLKDNLILPEDKVDSPLVQKPMNSSPMAESVSSSNINPDASMRPQKGSKLPKYKDSSLLCKHRSTKRQDYTEFYSSEAPQIGSKSQKDRTRYRHREKTGEMVFGAIGAEPKSGDVKPKAYNEPKVDHYNMNSRYGADNTYRF</sequence>
<accession>A0A2I0B9J8</accession>
<keyword evidence="5" id="KW-1185">Reference proteome</keyword>
<evidence type="ECO:0000313" key="4">
    <source>
        <dbReference type="EMBL" id="PKA64462.1"/>
    </source>
</evidence>
<dbReference type="SUPFAM" id="SSF101898">
    <property type="entry name" value="NHL repeat"/>
    <property type="match status" value="1"/>
</dbReference>
<evidence type="ECO:0008006" key="6">
    <source>
        <dbReference type="Google" id="ProtNLM"/>
    </source>
</evidence>
<feature type="compositionally biased region" description="Polar residues" evidence="2">
    <location>
        <begin position="408"/>
        <end position="419"/>
    </location>
</feature>
<reference evidence="4 5" key="1">
    <citation type="journal article" date="2017" name="Nature">
        <title>The Apostasia genome and the evolution of orchids.</title>
        <authorList>
            <person name="Zhang G.Q."/>
            <person name="Liu K.W."/>
            <person name="Li Z."/>
            <person name="Lohaus R."/>
            <person name="Hsiao Y.Y."/>
            <person name="Niu S.C."/>
            <person name="Wang J.Y."/>
            <person name="Lin Y.C."/>
            <person name="Xu Q."/>
            <person name="Chen L.J."/>
            <person name="Yoshida K."/>
            <person name="Fujiwara S."/>
            <person name="Wang Z.W."/>
            <person name="Zhang Y.Q."/>
            <person name="Mitsuda N."/>
            <person name="Wang M."/>
            <person name="Liu G.H."/>
            <person name="Pecoraro L."/>
            <person name="Huang H.X."/>
            <person name="Xiao X.J."/>
            <person name="Lin M."/>
            <person name="Wu X.Y."/>
            <person name="Wu W.L."/>
            <person name="Chen Y.Y."/>
            <person name="Chang S.B."/>
            <person name="Sakamoto S."/>
            <person name="Ohme-Takagi M."/>
            <person name="Yagi M."/>
            <person name="Zeng S.J."/>
            <person name="Shen C.Y."/>
            <person name="Yeh C.M."/>
            <person name="Luo Y.B."/>
            <person name="Tsai W.C."/>
            <person name="Van de Peer Y."/>
            <person name="Liu Z.J."/>
        </authorList>
    </citation>
    <scope>NUCLEOTIDE SEQUENCE [LARGE SCALE GENOMIC DNA]</scope>
    <source>
        <strain evidence="5">cv. Shenzhen</strain>
        <tissue evidence="4">Stem</tissue>
    </source>
</reference>
<feature type="region of interest" description="Disordered" evidence="2">
    <location>
        <begin position="405"/>
        <end position="426"/>
    </location>
</feature>
<dbReference type="Gene3D" id="2.120.10.30">
    <property type="entry name" value="TolB, C-terminal domain"/>
    <property type="match status" value="1"/>
</dbReference>
<dbReference type="OrthoDB" id="342730at2759"/>
<evidence type="ECO:0000256" key="2">
    <source>
        <dbReference type="SAM" id="MobiDB-lite"/>
    </source>
</evidence>
<gene>
    <name evidence="4" type="ORF">AXF42_Ash007207</name>
</gene>
<dbReference type="AlphaFoldDB" id="A0A2I0B9J8"/>
<evidence type="ECO:0000256" key="1">
    <source>
        <dbReference type="ARBA" id="ARBA00022737"/>
    </source>
</evidence>
<protein>
    <recommendedName>
        <fullName evidence="6">NHL repeat-containing protein 2</fullName>
    </recommendedName>
</protein>
<dbReference type="STRING" id="1088818.A0A2I0B9J8"/>
<dbReference type="InterPro" id="IPR001258">
    <property type="entry name" value="NHL_repeat"/>
</dbReference>
<feature type="signal peptide" evidence="3">
    <location>
        <begin position="1"/>
        <end position="21"/>
    </location>
</feature>
<feature type="chain" id="PRO_5014159678" description="NHL repeat-containing protein 2" evidence="3">
    <location>
        <begin position="22"/>
        <end position="477"/>
    </location>
</feature>
<name>A0A2I0B9J8_9ASPA</name>
<organism evidence="4 5">
    <name type="scientific">Apostasia shenzhenica</name>
    <dbReference type="NCBI Taxonomy" id="1088818"/>
    <lineage>
        <taxon>Eukaryota</taxon>
        <taxon>Viridiplantae</taxon>
        <taxon>Streptophyta</taxon>
        <taxon>Embryophyta</taxon>
        <taxon>Tracheophyta</taxon>
        <taxon>Spermatophyta</taxon>
        <taxon>Magnoliopsida</taxon>
        <taxon>Liliopsida</taxon>
        <taxon>Asparagales</taxon>
        <taxon>Orchidaceae</taxon>
        <taxon>Apostasioideae</taxon>
        <taxon>Apostasia</taxon>
    </lineage>
</organism>
<dbReference type="InterPro" id="IPR011042">
    <property type="entry name" value="6-blade_b-propeller_TolB-like"/>
</dbReference>
<keyword evidence="3" id="KW-0732">Signal</keyword>
<proteinExistence type="predicted"/>
<feature type="region of interest" description="Disordered" evidence="2">
    <location>
        <begin position="351"/>
        <end position="393"/>
    </location>
</feature>
<dbReference type="PANTHER" id="PTHR13833:SF73">
    <property type="entry name" value="NHL DOMAIN-CONTAINING PROTEIN"/>
    <property type="match status" value="1"/>
</dbReference>
<evidence type="ECO:0000313" key="5">
    <source>
        <dbReference type="Proteomes" id="UP000236161"/>
    </source>
</evidence>
<keyword evidence="1" id="KW-0677">Repeat</keyword>